<protein>
    <submittedName>
        <fullName evidence="2">Uncharacterized protein</fullName>
    </submittedName>
</protein>
<evidence type="ECO:0000313" key="2">
    <source>
        <dbReference type="EMBL" id="GLI65401.1"/>
    </source>
</evidence>
<proteinExistence type="predicted"/>
<gene>
    <name evidence="2" type="ORF">VaNZ11_008957</name>
</gene>
<sequence>MWQQEKLKWEKLEAYFQRLQDEVARQRSRDHTATEAAEALQRALQAEMAQLRQRLQDAQEAAAPTAASSSCLTLELRAKIQDLEAELCAGTSQVEVLHQNKKLGSRNHSGLGLFHPMLLQNTLGIWRRG</sequence>
<comment type="caution">
    <text evidence="2">The sequence shown here is derived from an EMBL/GenBank/DDBJ whole genome shotgun (WGS) entry which is preliminary data.</text>
</comment>
<feature type="coiled-coil region" evidence="1">
    <location>
        <begin position="34"/>
        <end position="61"/>
    </location>
</feature>
<organism evidence="2 3">
    <name type="scientific">Volvox africanus</name>
    <dbReference type="NCBI Taxonomy" id="51714"/>
    <lineage>
        <taxon>Eukaryota</taxon>
        <taxon>Viridiplantae</taxon>
        <taxon>Chlorophyta</taxon>
        <taxon>core chlorophytes</taxon>
        <taxon>Chlorophyceae</taxon>
        <taxon>CS clade</taxon>
        <taxon>Chlamydomonadales</taxon>
        <taxon>Volvocaceae</taxon>
        <taxon>Volvox</taxon>
    </lineage>
</organism>
<accession>A0ABQ5S6F3</accession>
<dbReference type="Proteomes" id="UP001165090">
    <property type="component" value="Unassembled WGS sequence"/>
</dbReference>
<dbReference type="EMBL" id="BSDZ01000023">
    <property type="protein sequence ID" value="GLI65401.1"/>
    <property type="molecule type" value="Genomic_DNA"/>
</dbReference>
<name>A0ABQ5S6F3_9CHLO</name>
<evidence type="ECO:0000256" key="1">
    <source>
        <dbReference type="SAM" id="Coils"/>
    </source>
</evidence>
<reference evidence="2 3" key="1">
    <citation type="journal article" date="2023" name="IScience">
        <title>Expanded male sex-determining region conserved during the evolution of homothallism in the green alga Volvox.</title>
        <authorList>
            <person name="Yamamoto K."/>
            <person name="Matsuzaki R."/>
            <person name="Mahakham W."/>
            <person name="Heman W."/>
            <person name="Sekimoto H."/>
            <person name="Kawachi M."/>
            <person name="Minakuchi Y."/>
            <person name="Toyoda A."/>
            <person name="Nozaki H."/>
        </authorList>
    </citation>
    <scope>NUCLEOTIDE SEQUENCE [LARGE SCALE GENOMIC DNA]</scope>
    <source>
        <strain evidence="2 3">NIES-4468</strain>
    </source>
</reference>
<keyword evidence="3" id="KW-1185">Reference proteome</keyword>
<evidence type="ECO:0000313" key="3">
    <source>
        <dbReference type="Proteomes" id="UP001165090"/>
    </source>
</evidence>
<keyword evidence="1" id="KW-0175">Coiled coil</keyword>